<dbReference type="EMBL" id="FMUR01000004">
    <property type="protein sequence ID" value="SCX89049.1"/>
    <property type="molecule type" value="Genomic_DNA"/>
</dbReference>
<dbReference type="OrthoDB" id="9787476at2"/>
<evidence type="ECO:0000256" key="2">
    <source>
        <dbReference type="ARBA" id="ARBA00022801"/>
    </source>
</evidence>
<sequence length="156" mass="17687">MARTDYYYSDEAPKVNSIVAAASAIVTLKDGKIVLHKRVDNKEWSLLGGGMEYGESISETILREIKEESGLNCEIHKVIGIYTNPNHVIAYSDGEVRQEFSICFHCIADDGKIIVSDESTEVRAFTRDEIELLCLHPAQKIRIDDYFRKEAEAFIR</sequence>
<dbReference type="PROSITE" id="PS00893">
    <property type="entry name" value="NUDIX_BOX"/>
    <property type="match status" value="1"/>
</dbReference>
<dbReference type="InterPro" id="IPR000086">
    <property type="entry name" value="NUDIX_hydrolase_dom"/>
</dbReference>
<evidence type="ECO:0000313" key="5">
    <source>
        <dbReference type="EMBL" id="SCX89049.1"/>
    </source>
</evidence>
<dbReference type="InterPro" id="IPR020476">
    <property type="entry name" value="Nudix_hydrolase"/>
</dbReference>
<dbReference type="PRINTS" id="PR00502">
    <property type="entry name" value="NUDIXFAMILY"/>
</dbReference>
<evidence type="ECO:0000313" key="6">
    <source>
        <dbReference type="Proteomes" id="UP000183047"/>
    </source>
</evidence>
<dbReference type="Pfam" id="PF00293">
    <property type="entry name" value="NUDIX"/>
    <property type="match status" value="1"/>
</dbReference>
<dbReference type="InterPro" id="IPR020084">
    <property type="entry name" value="NUDIX_hydrolase_CS"/>
</dbReference>
<reference evidence="6" key="1">
    <citation type="submission" date="2016-10" db="EMBL/GenBank/DDBJ databases">
        <authorList>
            <person name="Varghese N."/>
            <person name="Submissions S."/>
        </authorList>
    </citation>
    <scope>NUCLEOTIDE SEQUENCE [LARGE SCALE GENOMIC DNA]</scope>
    <source>
        <strain evidence="6">XBD2006</strain>
    </source>
</reference>
<dbReference type="PROSITE" id="PS51462">
    <property type="entry name" value="NUDIX"/>
    <property type="match status" value="1"/>
</dbReference>
<name>A0A1G5BFX6_9FIRM</name>
<protein>
    <submittedName>
        <fullName evidence="5">ADP-ribose pyrophosphatase YjhB, NUDIX family</fullName>
    </submittedName>
</protein>
<organism evidence="5 6">
    <name type="scientific">Butyrivibrio hungatei</name>
    <dbReference type="NCBI Taxonomy" id="185008"/>
    <lineage>
        <taxon>Bacteria</taxon>
        <taxon>Bacillati</taxon>
        <taxon>Bacillota</taxon>
        <taxon>Clostridia</taxon>
        <taxon>Lachnospirales</taxon>
        <taxon>Lachnospiraceae</taxon>
        <taxon>Butyrivibrio</taxon>
    </lineage>
</organism>
<dbReference type="Gene3D" id="3.90.79.10">
    <property type="entry name" value="Nucleoside Triphosphate Pyrophosphohydrolase"/>
    <property type="match status" value="1"/>
</dbReference>
<evidence type="ECO:0000256" key="3">
    <source>
        <dbReference type="RuleBase" id="RU003476"/>
    </source>
</evidence>
<keyword evidence="6" id="KW-1185">Reference proteome</keyword>
<dbReference type="SUPFAM" id="SSF55811">
    <property type="entry name" value="Nudix"/>
    <property type="match status" value="1"/>
</dbReference>
<dbReference type="Proteomes" id="UP000183047">
    <property type="component" value="Unassembled WGS sequence"/>
</dbReference>
<evidence type="ECO:0000256" key="1">
    <source>
        <dbReference type="ARBA" id="ARBA00001946"/>
    </source>
</evidence>
<proteinExistence type="inferred from homology"/>
<dbReference type="AlphaFoldDB" id="A0A1G5BFX6"/>
<comment type="similarity">
    <text evidence="3">Belongs to the Nudix hydrolase family.</text>
</comment>
<comment type="cofactor">
    <cofactor evidence="1">
        <name>Mg(2+)</name>
        <dbReference type="ChEBI" id="CHEBI:18420"/>
    </cofactor>
</comment>
<keyword evidence="2 3" id="KW-0378">Hydrolase</keyword>
<dbReference type="GO" id="GO:0016787">
    <property type="term" value="F:hydrolase activity"/>
    <property type="evidence" value="ECO:0007669"/>
    <property type="project" value="UniProtKB-KW"/>
</dbReference>
<dbReference type="PANTHER" id="PTHR43046:SF16">
    <property type="entry name" value="ADP-RIBOSE PYROPHOSPHATASE YJHB-RELATED"/>
    <property type="match status" value="1"/>
</dbReference>
<gene>
    <name evidence="5" type="ORF">SAMN02910451_00714</name>
</gene>
<evidence type="ECO:0000259" key="4">
    <source>
        <dbReference type="PROSITE" id="PS51462"/>
    </source>
</evidence>
<dbReference type="InterPro" id="IPR015797">
    <property type="entry name" value="NUDIX_hydrolase-like_dom_sf"/>
</dbReference>
<accession>A0A1G5BFX6</accession>
<dbReference type="RefSeq" id="WP_074461455.1">
    <property type="nucleotide sequence ID" value="NZ_FMUR01000004.1"/>
</dbReference>
<feature type="domain" description="Nudix hydrolase" evidence="4">
    <location>
        <begin position="17"/>
        <end position="147"/>
    </location>
</feature>
<dbReference type="PANTHER" id="PTHR43046">
    <property type="entry name" value="GDP-MANNOSE MANNOSYL HYDROLASE"/>
    <property type="match status" value="1"/>
</dbReference>